<dbReference type="SUPFAM" id="SSF51735">
    <property type="entry name" value="NAD(P)-binding Rossmann-fold domains"/>
    <property type="match status" value="1"/>
</dbReference>
<dbReference type="EMBL" id="OC859713">
    <property type="protein sequence ID" value="CAD7627882.1"/>
    <property type="molecule type" value="Genomic_DNA"/>
</dbReference>
<dbReference type="OrthoDB" id="47007at2759"/>
<accession>A0A7R9KRD5</accession>
<dbReference type="Proteomes" id="UP000759131">
    <property type="component" value="Unassembled WGS sequence"/>
</dbReference>
<dbReference type="PRINTS" id="PR00080">
    <property type="entry name" value="SDRFAMILY"/>
</dbReference>
<dbReference type="Pfam" id="PF13561">
    <property type="entry name" value="adh_short_C2"/>
    <property type="match status" value="1"/>
</dbReference>
<reference evidence="2" key="1">
    <citation type="submission" date="2020-11" db="EMBL/GenBank/DDBJ databases">
        <authorList>
            <person name="Tran Van P."/>
        </authorList>
    </citation>
    <scope>NUCLEOTIDE SEQUENCE</scope>
</reference>
<dbReference type="AlphaFoldDB" id="A0A7R9KRD5"/>
<evidence type="ECO:0000256" key="1">
    <source>
        <dbReference type="ARBA" id="ARBA00023002"/>
    </source>
</evidence>
<dbReference type="PRINTS" id="PR00081">
    <property type="entry name" value="GDHRDH"/>
</dbReference>
<dbReference type="InterPro" id="IPR036291">
    <property type="entry name" value="NAD(P)-bd_dom_sf"/>
</dbReference>
<evidence type="ECO:0000313" key="2">
    <source>
        <dbReference type="EMBL" id="CAD7627882.1"/>
    </source>
</evidence>
<organism evidence="2">
    <name type="scientific">Medioppia subpectinata</name>
    <dbReference type="NCBI Taxonomy" id="1979941"/>
    <lineage>
        <taxon>Eukaryota</taxon>
        <taxon>Metazoa</taxon>
        <taxon>Ecdysozoa</taxon>
        <taxon>Arthropoda</taxon>
        <taxon>Chelicerata</taxon>
        <taxon>Arachnida</taxon>
        <taxon>Acari</taxon>
        <taxon>Acariformes</taxon>
        <taxon>Sarcoptiformes</taxon>
        <taxon>Oribatida</taxon>
        <taxon>Brachypylina</taxon>
        <taxon>Oppioidea</taxon>
        <taxon>Oppiidae</taxon>
        <taxon>Medioppia</taxon>
    </lineage>
</organism>
<dbReference type="InterPro" id="IPR002347">
    <property type="entry name" value="SDR_fam"/>
</dbReference>
<keyword evidence="3" id="KW-1185">Reference proteome</keyword>
<dbReference type="InterPro" id="IPR020904">
    <property type="entry name" value="Sc_DH/Rdtase_CS"/>
</dbReference>
<evidence type="ECO:0000313" key="3">
    <source>
        <dbReference type="Proteomes" id="UP000759131"/>
    </source>
</evidence>
<gene>
    <name evidence="2" type="ORF">OSB1V03_LOCUS8307</name>
</gene>
<name>A0A7R9KRD5_9ACAR</name>
<proteinExistence type="predicted"/>
<dbReference type="GO" id="GO:0016491">
    <property type="term" value="F:oxidoreductase activity"/>
    <property type="evidence" value="ECO:0007669"/>
    <property type="project" value="UniProtKB-KW"/>
</dbReference>
<sequence length="269" mass="28107">MSLKFDFSGRVALVTGSSSGIGAATAVLFAKSGAKVVVTGRNGDKVAEVAKQCADVSPTGVSAVLQVLADVTSEQDLQRLVTETVDTFGRLDVLVNNAGAYVMSAVYDDKFMDAFKSVLNTNLNSIVYLTHICVKHLEKTKGNIVNVSSIAAKLTVLNGSPYCMSKAAMDMFGKCIAVELGPKGIRVNTVNPGVVRTNVLEAQGASKEVANQVYDMFGGKYPVGRAGEGLDIAHNILYLASDESSFVTGTSLVSDGGHVAANVSMNAND</sequence>
<keyword evidence="1" id="KW-0560">Oxidoreductase</keyword>
<dbReference type="FunFam" id="3.40.50.720:FF:000084">
    <property type="entry name" value="Short-chain dehydrogenase reductase"/>
    <property type="match status" value="1"/>
</dbReference>
<dbReference type="Gene3D" id="3.40.50.720">
    <property type="entry name" value="NAD(P)-binding Rossmann-like Domain"/>
    <property type="match status" value="1"/>
</dbReference>
<dbReference type="PROSITE" id="PS00061">
    <property type="entry name" value="ADH_SHORT"/>
    <property type="match status" value="1"/>
</dbReference>
<dbReference type="PANTHER" id="PTHR43975:SF2">
    <property type="entry name" value="EG:BACR7A4.14 PROTEIN-RELATED"/>
    <property type="match status" value="1"/>
</dbReference>
<dbReference type="EMBL" id="CAJPIZ010005138">
    <property type="protein sequence ID" value="CAG2108312.1"/>
    <property type="molecule type" value="Genomic_DNA"/>
</dbReference>
<dbReference type="PANTHER" id="PTHR43975">
    <property type="entry name" value="ZGC:101858"/>
    <property type="match status" value="1"/>
</dbReference>
<protein>
    <submittedName>
        <fullName evidence="2">Uncharacterized protein</fullName>
    </submittedName>
</protein>
<dbReference type="NCBIfam" id="NF005559">
    <property type="entry name" value="PRK07231.1"/>
    <property type="match status" value="1"/>
</dbReference>